<gene>
    <name evidence="1" type="ORF">EDD60_105120</name>
</gene>
<accession>A0A4R3Z4N6</accession>
<dbReference type="SUPFAM" id="SSF88659">
    <property type="entry name" value="Sigma3 and sigma4 domains of RNA polymerase sigma factors"/>
    <property type="match status" value="1"/>
</dbReference>
<organism evidence="1 2">
    <name type="scientific">Longibaculum muris</name>
    <dbReference type="NCBI Taxonomy" id="1796628"/>
    <lineage>
        <taxon>Bacteria</taxon>
        <taxon>Bacillati</taxon>
        <taxon>Bacillota</taxon>
        <taxon>Erysipelotrichia</taxon>
        <taxon>Erysipelotrichales</taxon>
        <taxon>Coprobacillaceae</taxon>
        <taxon>Longibaculum</taxon>
    </lineage>
</organism>
<protein>
    <recommendedName>
        <fullName evidence="3">Sigma-70-like protein</fullName>
    </recommendedName>
</protein>
<dbReference type="InterPro" id="IPR013324">
    <property type="entry name" value="RNA_pol_sigma_r3/r4-like"/>
</dbReference>
<dbReference type="AlphaFoldDB" id="A0A4R3Z4N6"/>
<dbReference type="Proteomes" id="UP000295515">
    <property type="component" value="Unassembled WGS sequence"/>
</dbReference>
<evidence type="ECO:0008006" key="3">
    <source>
        <dbReference type="Google" id="ProtNLM"/>
    </source>
</evidence>
<proteinExistence type="predicted"/>
<reference evidence="1 2" key="1">
    <citation type="submission" date="2019-03" db="EMBL/GenBank/DDBJ databases">
        <title>Genomic Encyclopedia of Type Strains, Phase IV (KMG-IV): sequencing the most valuable type-strain genomes for metagenomic binning, comparative biology and taxonomic classification.</title>
        <authorList>
            <person name="Goeker M."/>
        </authorList>
    </citation>
    <scope>NUCLEOTIDE SEQUENCE [LARGE SCALE GENOMIC DNA]</scope>
    <source>
        <strain evidence="1 2">DSM 29487</strain>
    </source>
</reference>
<evidence type="ECO:0000313" key="1">
    <source>
        <dbReference type="EMBL" id="TCW01016.1"/>
    </source>
</evidence>
<evidence type="ECO:0000313" key="2">
    <source>
        <dbReference type="Proteomes" id="UP000295515"/>
    </source>
</evidence>
<name>A0A4R3Z4N6_9FIRM</name>
<dbReference type="EMBL" id="SMCQ01000005">
    <property type="protein sequence ID" value="TCW01016.1"/>
    <property type="molecule type" value="Genomic_DNA"/>
</dbReference>
<comment type="caution">
    <text evidence="1">The sequence shown here is derived from an EMBL/GenBank/DDBJ whole genome shotgun (WGS) entry which is preliminary data.</text>
</comment>
<keyword evidence="2" id="KW-1185">Reference proteome</keyword>
<sequence>MNIINKLPKNQSKRIIGYFYYDLSFAEITRIQGVYPKTV</sequence>